<evidence type="ECO:0000256" key="1">
    <source>
        <dbReference type="SAM" id="MobiDB-lite"/>
    </source>
</evidence>
<reference evidence="4" key="1">
    <citation type="journal article" date="2002" name="Science">
        <title>The draft genome of Ciona intestinalis: insights into chordate and vertebrate origins.</title>
        <authorList>
            <person name="Dehal P."/>
            <person name="Satou Y."/>
            <person name="Campbell R.K."/>
            <person name="Chapman J."/>
            <person name="Degnan B."/>
            <person name="De Tomaso A."/>
            <person name="Davidson B."/>
            <person name="Di Gregorio A."/>
            <person name="Gelpke M."/>
            <person name="Goodstein D.M."/>
            <person name="Harafuji N."/>
            <person name="Hastings K.E."/>
            <person name="Ho I."/>
            <person name="Hotta K."/>
            <person name="Huang W."/>
            <person name="Kawashima T."/>
            <person name="Lemaire P."/>
            <person name="Martinez D."/>
            <person name="Meinertzhagen I.A."/>
            <person name="Necula S."/>
            <person name="Nonaka M."/>
            <person name="Putnam N."/>
            <person name="Rash S."/>
            <person name="Saiga H."/>
            <person name="Satake M."/>
            <person name="Terry A."/>
            <person name="Yamada L."/>
            <person name="Wang H.G."/>
            <person name="Awazu S."/>
            <person name="Azumi K."/>
            <person name="Boore J."/>
            <person name="Branno M."/>
            <person name="Chin-Bow S."/>
            <person name="DeSantis R."/>
            <person name="Doyle S."/>
            <person name="Francino P."/>
            <person name="Keys D.N."/>
            <person name="Haga S."/>
            <person name="Hayashi H."/>
            <person name="Hino K."/>
            <person name="Imai K.S."/>
            <person name="Inaba K."/>
            <person name="Kano S."/>
            <person name="Kobayashi K."/>
            <person name="Kobayashi M."/>
            <person name="Lee B.I."/>
            <person name="Makabe K.W."/>
            <person name="Manohar C."/>
            <person name="Matassi G."/>
            <person name="Medina M."/>
            <person name="Mochizuki Y."/>
            <person name="Mount S."/>
            <person name="Morishita T."/>
            <person name="Miura S."/>
            <person name="Nakayama A."/>
            <person name="Nishizaka S."/>
            <person name="Nomoto H."/>
            <person name="Ohta F."/>
            <person name="Oishi K."/>
            <person name="Rigoutsos I."/>
            <person name="Sano M."/>
            <person name="Sasaki A."/>
            <person name="Sasakura Y."/>
            <person name="Shoguchi E."/>
            <person name="Shin-i T."/>
            <person name="Spagnuolo A."/>
            <person name="Stainier D."/>
            <person name="Suzuki M.M."/>
            <person name="Tassy O."/>
            <person name="Takatori N."/>
            <person name="Tokuoka M."/>
            <person name="Yagi K."/>
            <person name="Yoshizaki F."/>
            <person name="Wada S."/>
            <person name="Zhang C."/>
            <person name="Hyatt P.D."/>
            <person name="Larimer F."/>
            <person name="Detter C."/>
            <person name="Doggett N."/>
            <person name="Glavina T."/>
            <person name="Hawkins T."/>
            <person name="Richardson P."/>
            <person name="Lucas S."/>
            <person name="Kohara Y."/>
            <person name="Levine M."/>
            <person name="Satoh N."/>
            <person name="Rokhsar D.S."/>
        </authorList>
    </citation>
    <scope>NUCLEOTIDE SEQUENCE [LARGE SCALE GENOMIC DNA]</scope>
</reference>
<accession>F6U3Z6</accession>
<protein>
    <submittedName>
        <fullName evidence="3">Uncharacterized LOC100180923</fullName>
    </submittedName>
</protein>
<feature type="region of interest" description="Disordered" evidence="1">
    <location>
        <begin position="122"/>
        <end position="142"/>
    </location>
</feature>
<feature type="signal peptide" evidence="2">
    <location>
        <begin position="1"/>
        <end position="21"/>
    </location>
</feature>
<accession>A0A1W2VZT5</accession>
<dbReference type="Proteomes" id="UP000008144">
    <property type="component" value="Unassembled WGS sequence"/>
</dbReference>
<feature type="chain" id="PRO_5014090126" evidence="2">
    <location>
        <begin position="22"/>
        <end position="174"/>
    </location>
</feature>
<gene>
    <name evidence="3" type="primary">LOC100180923</name>
</gene>
<dbReference type="KEGG" id="cin:100180923"/>
<evidence type="ECO:0000313" key="4">
    <source>
        <dbReference type="Proteomes" id="UP000008144"/>
    </source>
</evidence>
<dbReference type="InParanoid" id="F6U3Z6"/>
<organism evidence="3 4">
    <name type="scientific">Ciona intestinalis</name>
    <name type="common">Transparent sea squirt</name>
    <name type="synonym">Ascidia intestinalis</name>
    <dbReference type="NCBI Taxonomy" id="7719"/>
    <lineage>
        <taxon>Eukaryota</taxon>
        <taxon>Metazoa</taxon>
        <taxon>Chordata</taxon>
        <taxon>Tunicata</taxon>
        <taxon>Ascidiacea</taxon>
        <taxon>Phlebobranchia</taxon>
        <taxon>Cionidae</taxon>
        <taxon>Ciona</taxon>
    </lineage>
</organism>
<proteinExistence type="predicted"/>
<keyword evidence="4" id="KW-1185">Reference proteome</keyword>
<dbReference type="RefSeq" id="XP_002119211.1">
    <property type="nucleotide sequence ID" value="XM_002119175.4"/>
</dbReference>
<name>F6U3Z6_CIOIN</name>
<dbReference type="HOGENOM" id="CLU_1539465_0_0_1"/>
<reference evidence="3" key="3">
    <citation type="submission" date="2025-09" db="UniProtKB">
        <authorList>
            <consortium name="Ensembl"/>
        </authorList>
    </citation>
    <scope>IDENTIFICATION</scope>
</reference>
<sequence>MFSSPCSLVFCLSLLCSYATALHYDDITAQSISMDEYLDQLTESVQNEIDGDSMMGHKPPNRWYSVNPLSSSANSQKNQNLNEKVESGIAILLHNHYNYLHKVRKQLQVLNNRVEGKLDMWPIRKPKDTSTPNGETSTEETDVARKGFQQPEWMDDVFDHVLDLKLMLEEMQGE</sequence>
<dbReference type="Ensembl" id="ENSCINT00000023789.2">
    <property type="protein sequence ID" value="ENSCINP00000023543.2"/>
    <property type="gene ID" value="ENSCING00000012675.2"/>
</dbReference>
<keyword evidence="2" id="KW-0732">Signal</keyword>
<evidence type="ECO:0000313" key="3">
    <source>
        <dbReference type="Ensembl" id="ENSCINP00000023543.2"/>
    </source>
</evidence>
<reference evidence="3" key="2">
    <citation type="submission" date="2025-08" db="UniProtKB">
        <authorList>
            <consortium name="Ensembl"/>
        </authorList>
    </citation>
    <scope>IDENTIFICATION</scope>
</reference>
<dbReference type="GeneID" id="100180923"/>
<dbReference type="AlphaFoldDB" id="F6U3Z6"/>
<evidence type="ECO:0000256" key="2">
    <source>
        <dbReference type="SAM" id="SignalP"/>
    </source>
</evidence>